<evidence type="ECO:0000256" key="1">
    <source>
        <dbReference type="SAM" id="SignalP"/>
    </source>
</evidence>
<gene>
    <name evidence="2" type="ORF">XA68_16272</name>
</gene>
<dbReference type="OrthoDB" id="9978173at2759"/>
<name>A0A2A9P6V4_OPHUN</name>
<feature type="signal peptide" evidence="1">
    <location>
        <begin position="1"/>
        <end position="19"/>
    </location>
</feature>
<protein>
    <recommendedName>
        <fullName evidence="4">DUF4419 domain-containing protein</fullName>
    </recommendedName>
</protein>
<dbReference type="EMBL" id="LAZP02000546">
    <property type="protein sequence ID" value="PFH56590.1"/>
    <property type="molecule type" value="Genomic_DNA"/>
</dbReference>
<proteinExistence type="predicted"/>
<dbReference type="PANTHER" id="PTHR31252">
    <property type="entry name" value="DUF4419 DOMAIN-CONTAINING PROTEIN"/>
    <property type="match status" value="1"/>
</dbReference>
<organism evidence="2 3">
    <name type="scientific">Ophiocordyceps unilateralis</name>
    <name type="common">Zombie-ant fungus</name>
    <name type="synonym">Torrubia unilateralis</name>
    <dbReference type="NCBI Taxonomy" id="268505"/>
    <lineage>
        <taxon>Eukaryota</taxon>
        <taxon>Fungi</taxon>
        <taxon>Dikarya</taxon>
        <taxon>Ascomycota</taxon>
        <taxon>Pezizomycotina</taxon>
        <taxon>Sordariomycetes</taxon>
        <taxon>Hypocreomycetidae</taxon>
        <taxon>Hypocreales</taxon>
        <taxon>Ophiocordycipitaceae</taxon>
        <taxon>Ophiocordyceps</taxon>
    </lineage>
</organism>
<dbReference type="PANTHER" id="PTHR31252:SF11">
    <property type="entry name" value="DUF4419 DOMAIN-CONTAINING PROTEIN"/>
    <property type="match status" value="1"/>
</dbReference>
<reference evidence="2 3" key="2">
    <citation type="journal article" date="2017" name="Sci. Rep.">
        <title>Ant-infecting Ophiocordyceps genomes reveal a high diversity of potential behavioral manipulation genes and a possible major role for enterotoxins.</title>
        <authorList>
            <person name="de Bekker C."/>
            <person name="Ohm R.A."/>
            <person name="Evans H.C."/>
            <person name="Brachmann A."/>
            <person name="Hughes D.P."/>
        </authorList>
    </citation>
    <scope>NUCLEOTIDE SEQUENCE [LARGE SCALE GENOMIC DNA]</scope>
    <source>
        <strain evidence="2 3">SC16a</strain>
    </source>
</reference>
<keyword evidence="1" id="KW-0732">Signal</keyword>
<dbReference type="Pfam" id="PF14388">
    <property type="entry name" value="DUF4419"/>
    <property type="match status" value="1"/>
</dbReference>
<evidence type="ECO:0000313" key="3">
    <source>
        <dbReference type="Proteomes" id="UP000037136"/>
    </source>
</evidence>
<sequence length="429" mass="48155">MRNTLLLALSGGLLSLTAAQGQEGITIWIDEDVPILPLQTDHVVHSAEELFNQSCPEEVSRYNSYHPQLLRTSYDTVHNASFENGEVFFSSSSFIRGAVEAWGQHQHLFLRPDEVWFEILTQLNAYMFKNAEKVRDIFVNHQGQENIRVAVWNDESAVDNLVTGFAYELRHRVKTPWLADWVKPGFSTTTPEDELTANVLMMGLLQQFFSYTGVLLCGLPSVTLLGTREDWEALSGKLEHLKDFGEEPTQYAEVLRPIMDGFLRSWDEPDSETTKDFWSKIVLGGKNYLCSGQTLVSGWITGFSFWNKSGNLILTAAQRQNAERGTQLGNVKYVSRDVNLLPVSYAKVPVRMAKHPRLPPDSDVYLLAGNIGVHRTASPEGVFAEPLSGWYMYGPVDTQFEIRENSGNGEELRGISRSIDQCSLPALAS</sequence>
<dbReference type="AlphaFoldDB" id="A0A2A9P6V4"/>
<feature type="chain" id="PRO_5013378381" description="DUF4419 domain-containing protein" evidence="1">
    <location>
        <begin position="20"/>
        <end position="429"/>
    </location>
</feature>
<reference evidence="2 3" key="1">
    <citation type="journal article" date="2015" name="BMC Genomics">
        <title>Gene expression during zombie ant biting behavior reflects the complexity underlying fungal parasitic behavioral manipulation.</title>
        <authorList>
            <person name="de Bekker C."/>
            <person name="Ohm R.A."/>
            <person name="Loreto R.G."/>
            <person name="Sebastian A."/>
            <person name="Albert I."/>
            <person name="Merrow M."/>
            <person name="Brachmann A."/>
            <person name="Hughes D.P."/>
        </authorList>
    </citation>
    <scope>NUCLEOTIDE SEQUENCE [LARGE SCALE GENOMIC DNA]</scope>
    <source>
        <strain evidence="2 3">SC16a</strain>
    </source>
</reference>
<dbReference type="InterPro" id="IPR025533">
    <property type="entry name" value="DUF4419"/>
</dbReference>
<accession>A0A2A9P6V4</accession>
<evidence type="ECO:0000313" key="2">
    <source>
        <dbReference type="EMBL" id="PFH56590.1"/>
    </source>
</evidence>
<dbReference type="Proteomes" id="UP000037136">
    <property type="component" value="Unassembled WGS sequence"/>
</dbReference>
<dbReference type="STRING" id="268505.A0A2A9P6V4"/>
<evidence type="ECO:0008006" key="4">
    <source>
        <dbReference type="Google" id="ProtNLM"/>
    </source>
</evidence>
<keyword evidence="3" id="KW-1185">Reference proteome</keyword>
<comment type="caution">
    <text evidence="2">The sequence shown here is derived from an EMBL/GenBank/DDBJ whole genome shotgun (WGS) entry which is preliminary data.</text>
</comment>